<proteinExistence type="predicted"/>
<dbReference type="EMBL" id="MDYQ01000207">
    <property type="protein sequence ID" value="PRP78785.1"/>
    <property type="molecule type" value="Genomic_DNA"/>
</dbReference>
<dbReference type="InParanoid" id="A0A2P6N4A3"/>
<dbReference type="AlphaFoldDB" id="A0A2P6N4A3"/>
<feature type="region of interest" description="Disordered" evidence="1">
    <location>
        <begin position="373"/>
        <end position="405"/>
    </location>
</feature>
<sequence>MELWSEFLPLPSTEAFASPVSVQLAQWNRQSQHFRSVNATRLRSKRKSEKKCQRRLGVTVTVPKISGLCRVRIFNTGGAIGALTDNSGYLSADGTRLTTSPSHSKLAIEREHVHHHHTIMDSTYAQQFGSAALLMIDSISEEQIFQRTLQNSPKDAQLGAKVKKAYPLVYIPENIYALTQSDALLKCYLMAHTAAVNEGLTDPRYLTVIDSEDFIRKKMPYVFPSICVNTNPVPLTFKLPALASISFRPSDRIYCLVLSLEVNNQCIARGISPPFRISMRISQFINPEAAQERLRRHTKRKADEVSPPQHLSDYNLTKVFHHIEEKVKSVPGVHLHDLESFLLSQLSYVRVKIEIGREPNAVEEKKAFRFEDILNPDHEDDRRSHTSPRCLSGSGSEDGGHSEAF</sequence>
<dbReference type="Proteomes" id="UP000241769">
    <property type="component" value="Unassembled WGS sequence"/>
</dbReference>
<comment type="caution">
    <text evidence="2">The sequence shown here is derived from an EMBL/GenBank/DDBJ whole genome shotgun (WGS) entry which is preliminary data.</text>
</comment>
<keyword evidence="3" id="KW-1185">Reference proteome</keyword>
<gene>
    <name evidence="2" type="ORF">PROFUN_00958</name>
</gene>
<protein>
    <submittedName>
        <fullName evidence="2">Uncharacterized protein</fullName>
    </submittedName>
</protein>
<accession>A0A2P6N4A3</accession>
<feature type="compositionally biased region" description="Basic and acidic residues" evidence="1">
    <location>
        <begin position="373"/>
        <end position="384"/>
    </location>
</feature>
<evidence type="ECO:0000256" key="1">
    <source>
        <dbReference type="SAM" id="MobiDB-lite"/>
    </source>
</evidence>
<organism evidence="2 3">
    <name type="scientific">Planoprotostelium fungivorum</name>
    <dbReference type="NCBI Taxonomy" id="1890364"/>
    <lineage>
        <taxon>Eukaryota</taxon>
        <taxon>Amoebozoa</taxon>
        <taxon>Evosea</taxon>
        <taxon>Variosea</taxon>
        <taxon>Cavosteliida</taxon>
        <taxon>Cavosteliaceae</taxon>
        <taxon>Planoprotostelium</taxon>
    </lineage>
</organism>
<evidence type="ECO:0000313" key="2">
    <source>
        <dbReference type="EMBL" id="PRP78785.1"/>
    </source>
</evidence>
<evidence type="ECO:0000313" key="3">
    <source>
        <dbReference type="Proteomes" id="UP000241769"/>
    </source>
</evidence>
<reference evidence="2 3" key="1">
    <citation type="journal article" date="2018" name="Genome Biol. Evol.">
        <title>Multiple Roots of Fruiting Body Formation in Amoebozoa.</title>
        <authorList>
            <person name="Hillmann F."/>
            <person name="Forbes G."/>
            <person name="Novohradska S."/>
            <person name="Ferling I."/>
            <person name="Riege K."/>
            <person name="Groth M."/>
            <person name="Westermann M."/>
            <person name="Marz M."/>
            <person name="Spaller T."/>
            <person name="Winckler T."/>
            <person name="Schaap P."/>
            <person name="Glockner G."/>
        </authorList>
    </citation>
    <scope>NUCLEOTIDE SEQUENCE [LARGE SCALE GENOMIC DNA]</scope>
    <source>
        <strain evidence="2 3">Jena</strain>
    </source>
</reference>
<name>A0A2P6N4A3_9EUKA</name>